<protein>
    <submittedName>
        <fullName evidence="2">Uncharacterized protein</fullName>
    </submittedName>
</protein>
<keyword evidence="1" id="KW-1185">Reference proteome</keyword>
<name>A0A1I7W7Z5_HETBA</name>
<reference evidence="2" key="1">
    <citation type="submission" date="2016-11" db="UniProtKB">
        <authorList>
            <consortium name="WormBaseParasite"/>
        </authorList>
    </citation>
    <scope>IDENTIFICATION</scope>
</reference>
<accession>A0A1I7W7Z5</accession>
<dbReference type="Proteomes" id="UP000095283">
    <property type="component" value="Unplaced"/>
</dbReference>
<sequence>MLHILQKKKIFTCHIIYKLNIINLFYCLNCGHINALRTICGVLGLFFLINEQYYVLNNLVREGYNPICHHFFLIVYHCLNLDFFPIPLELSMHAQCRLRDADLSKTVSQKMPLSEHSLRRILEVPKYWTVDVKLSRTYSKFERGLTSIVFLMVYRIFRELMSTAGICRIVETKSWKSV</sequence>
<organism evidence="1 2">
    <name type="scientific">Heterorhabditis bacteriophora</name>
    <name type="common">Entomopathogenic nematode worm</name>
    <dbReference type="NCBI Taxonomy" id="37862"/>
    <lineage>
        <taxon>Eukaryota</taxon>
        <taxon>Metazoa</taxon>
        <taxon>Ecdysozoa</taxon>
        <taxon>Nematoda</taxon>
        <taxon>Chromadorea</taxon>
        <taxon>Rhabditida</taxon>
        <taxon>Rhabditina</taxon>
        <taxon>Rhabditomorpha</taxon>
        <taxon>Strongyloidea</taxon>
        <taxon>Heterorhabditidae</taxon>
        <taxon>Heterorhabditis</taxon>
    </lineage>
</organism>
<evidence type="ECO:0000313" key="1">
    <source>
        <dbReference type="Proteomes" id="UP000095283"/>
    </source>
</evidence>
<proteinExistence type="predicted"/>
<dbReference type="WBParaSite" id="Hba_00763">
    <property type="protein sequence ID" value="Hba_00763"/>
    <property type="gene ID" value="Hba_00763"/>
</dbReference>
<evidence type="ECO:0000313" key="2">
    <source>
        <dbReference type="WBParaSite" id="Hba_00763"/>
    </source>
</evidence>
<dbReference type="AlphaFoldDB" id="A0A1I7W7Z5"/>